<dbReference type="CDD" id="cd03789">
    <property type="entry name" value="GT9_LPS_heptosyltransferase"/>
    <property type="match status" value="1"/>
</dbReference>
<dbReference type="STRING" id="861298.SAMN04488136_12862"/>
<evidence type="ECO:0000256" key="1">
    <source>
        <dbReference type="ARBA" id="ARBA00022676"/>
    </source>
</evidence>
<dbReference type="AlphaFoldDB" id="A0A1G8F537"/>
<dbReference type="SUPFAM" id="SSF53756">
    <property type="entry name" value="UDP-Glycosyltransferase/glycogen phosphorylase"/>
    <property type="match status" value="1"/>
</dbReference>
<organism evidence="3 4">
    <name type="scientific">Vibrio xiamenensis</name>
    <dbReference type="NCBI Taxonomy" id="861298"/>
    <lineage>
        <taxon>Bacteria</taxon>
        <taxon>Pseudomonadati</taxon>
        <taxon>Pseudomonadota</taxon>
        <taxon>Gammaproteobacteria</taxon>
        <taxon>Vibrionales</taxon>
        <taxon>Vibrionaceae</taxon>
        <taxon>Vibrio</taxon>
    </lineage>
</organism>
<reference evidence="3 4" key="1">
    <citation type="submission" date="2016-10" db="EMBL/GenBank/DDBJ databases">
        <authorList>
            <person name="de Groot N.N."/>
        </authorList>
    </citation>
    <scope>NUCLEOTIDE SEQUENCE [LARGE SCALE GENOMIC DNA]</scope>
    <source>
        <strain evidence="3 4">CGMCC 1.10228</strain>
    </source>
</reference>
<evidence type="ECO:0000313" key="4">
    <source>
        <dbReference type="Proteomes" id="UP000198854"/>
    </source>
</evidence>
<dbReference type="Proteomes" id="UP000198854">
    <property type="component" value="Unassembled WGS sequence"/>
</dbReference>
<dbReference type="InterPro" id="IPR051199">
    <property type="entry name" value="LPS_LOS_Heptosyltrfase"/>
</dbReference>
<proteinExistence type="predicted"/>
<name>A0A1G8F537_9VIBR</name>
<sequence length="339" mass="38060">MNIAVFVPSRPHFGNILTQLPFLCGLKQVHPDAKITIWTKFDTSRVLIGADAADELINYKNFGFLRLLTSLNQKKYDAIYNLYPGSDKVHFAIGLCNSKHKYGYSNSAFHNVCYQKHQKCERDLQYIANSHLSLLNSIHDTQITTDIIGNLISAESRQKPNDQVTLLPGGGAGDYKRWPIEKFIQTAEKLATPLVSQINFILGPEESKYRELIPSQINAVPVKVYDCPSVLQLIDIGHHSALSIGNDCGPAHIFQMLSIPMITLWGWKCPRTTPYGTLKEWFHSHERSWALVPNEQTKDISSITVEKVSTLAQAELLREDLPNGSSKFSHHSPVAAQTH</sequence>
<dbReference type="OrthoDB" id="8661261at2"/>
<dbReference type="InterPro" id="IPR002201">
    <property type="entry name" value="Glyco_trans_9"/>
</dbReference>
<evidence type="ECO:0000313" key="3">
    <source>
        <dbReference type="EMBL" id="SDH77212.1"/>
    </source>
</evidence>
<dbReference type="GO" id="GO:0005829">
    <property type="term" value="C:cytosol"/>
    <property type="evidence" value="ECO:0007669"/>
    <property type="project" value="TreeGrafter"/>
</dbReference>
<dbReference type="Gene3D" id="3.40.50.2000">
    <property type="entry name" value="Glycogen Phosphorylase B"/>
    <property type="match status" value="2"/>
</dbReference>
<keyword evidence="4" id="KW-1185">Reference proteome</keyword>
<keyword evidence="2 3" id="KW-0808">Transferase</keyword>
<dbReference type="RefSeq" id="WP_093277867.1">
    <property type="nucleotide sequence ID" value="NZ_FNDD01000028.1"/>
</dbReference>
<dbReference type="PANTHER" id="PTHR30160">
    <property type="entry name" value="TETRAACYLDISACCHARIDE 4'-KINASE-RELATED"/>
    <property type="match status" value="1"/>
</dbReference>
<accession>A0A1G8F537</accession>
<keyword evidence="1" id="KW-0328">Glycosyltransferase</keyword>
<dbReference type="EMBL" id="FNDD01000028">
    <property type="protein sequence ID" value="SDH77212.1"/>
    <property type="molecule type" value="Genomic_DNA"/>
</dbReference>
<protein>
    <submittedName>
        <fullName evidence="3">ADP-heptose:LPS heptosyltransferase</fullName>
    </submittedName>
</protein>
<dbReference type="GO" id="GO:0008713">
    <property type="term" value="F:ADP-heptose-lipopolysaccharide heptosyltransferase activity"/>
    <property type="evidence" value="ECO:0007669"/>
    <property type="project" value="TreeGrafter"/>
</dbReference>
<gene>
    <name evidence="3" type="ORF">SAMN04488136_12862</name>
</gene>
<dbReference type="GO" id="GO:0009244">
    <property type="term" value="P:lipopolysaccharide core region biosynthetic process"/>
    <property type="evidence" value="ECO:0007669"/>
    <property type="project" value="TreeGrafter"/>
</dbReference>
<dbReference type="Pfam" id="PF01075">
    <property type="entry name" value="Glyco_transf_9"/>
    <property type="match status" value="1"/>
</dbReference>
<evidence type="ECO:0000256" key="2">
    <source>
        <dbReference type="ARBA" id="ARBA00022679"/>
    </source>
</evidence>